<accession>A0A9D4BKS1</accession>
<evidence type="ECO:0000256" key="1">
    <source>
        <dbReference type="SAM" id="SignalP"/>
    </source>
</evidence>
<feature type="signal peptide" evidence="1">
    <location>
        <begin position="1"/>
        <end position="20"/>
    </location>
</feature>
<proteinExistence type="predicted"/>
<protein>
    <recommendedName>
        <fullName evidence="4">Defensin</fullName>
    </recommendedName>
</protein>
<dbReference type="AlphaFoldDB" id="A0A9D4BKS1"/>
<organism evidence="2 3">
    <name type="scientific">Dreissena polymorpha</name>
    <name type="common">Zebra mussel</name>
    <name type="synonym">Mytilus polymorpha</name>
    <dbReference type="NCBI Taxonomy" id="45954"/>
    <lineage>
        <taxon>Eukaryota</taxon>
        <taxon>Metazoa</taxon>
        <taxon>Spiralia</taxon>
        <taxon>Lophotrochozoa</taxon>
        <taxon>Mollusca</taxon>
        <taxon>Bivalvia</taxon>
        <taxon>Autobranchia</taxon>
        <taxon>Heteroconchia</taxon>
        <taxon>Euheterodonta</taxon>
        <taxon>Imparidentia</taxon>
        <taxon>Neoheterodontei</taxon>
        <taxon>Myida</taxon>
        <taxon>Dreissenoidea</taxon>
        <taxon>Dreissenidae</taxon>
        <taxon>Dreissena</taxon>
    </lineage>
</organism>
<evidence type="ECO:0008006" key="4">
    <source>
        <dbReference type="Google" id="ProtNLM"/>
    </source>
</evidence>
<feature type="chain" id="PRO_5038658348" description="Defensin" evidence="1">
    <location>
        <begin position="21"/>
        <end position="70"/>
    </location>
</feature>
<dbReference type="EMBL" id="JAIWYP010000015">
    <property type="protein sequence ID" value="KAH3699589.1"/>
    <property type="molecule type" value="Genomic_DNA"/>
</dbReference>
<gene>
    <name evidence="2" type="ORF">DPMN_074547</name>
</gene>
<sequence>MTKLVVLALLVATALVAVSAAPVKRDVVGCTTTAACHTFCHDHQHEDEGQCISGVCICRTGSEFSAYIFG</sequence>
<dbReference type="SUPFAM" id="SSF57095">
    <property type="entry name" value="Scorpion toxin-like"/>
    <property type="match status" value="1"/>
</dbReference>
<dbReference type="InterPro" id="IPR036574">
    <property type="entry name" value="Scorpion_toxin-like_sf"/>
</dbReference>
<evidence type="ECO:0000313" key="2">
    <source>
        <dbReference type="EMBL" id="KAH3699589.1"/>
    </source>
</evidence>
<dbReference type="Proteomes" id="UP000828390">
    <property type="component" value="Unassembled WGS sequence"/>
</dbReference>
<reference evidence="2" key="2">
    <citation type="submission" date="2020-11" db="EMBL/GenBank/DDBJ databases">
        <authorList>
            <person name="McCartney M.A."/>
            <person name="Auch B."/>
            <person name="Kono T."/>
            <person name="Mallez S."/>
            <person name="Becker A."/>
            <person name="Gohl D.M."/>
            <person name="Silverstein K.A.T."/>
            <person name="Koren S."/>
            <person name="Bechman K.B."/>
            <person name="Herman A."/>
            <person name="Abrahante J.E."/>
            <person name="Garbe J."/>
        </authorList>
    </citation>
    <scope>NUCLEOTIDE SEQUENCE</scope>
    <source>
        <strain evidence="2">Duluth1</strain>
        <tissue evidence="2">Whole animal</tissue>
    </source>
</reference>
<reference evidence="2" key="1">
    <citation type="journal article" date="2019" name="bioRxiv">
        <title>The Genome of the Zebra Mussel, Dreissena polymorpha: A Resource for Invasive Species Research.</title>
        <authorList>
            <person name="McCartney M.A."/>
            <person name="Auch B."/>
            <person name="Kono T."/>
            <person name="Mallez S."/>
            <person name="Zhang Y."/>
            <person name="Obille A."/>
            <person name="Becker A."/>
            <person name="Abrahante J.E."/>
            <person name="Garbe J."/>
            <person name="Badalamenti J.P."/>
            <person name="Herman A."/>
            <person name="Mangelson H."/>
            <person name="Liachko I."/>
            <person name="Sullivan S."/>
            <person name="Sone E.D."/>
            <person name="Koren S."/>
            <person name="Silverstein K.A.T."/>
            <person name="Beckman K.B."/>
            <person name="Gohl D.M."/>
        </authorList>
    </citation>
    <scope>NUCLEOTIDE SEQUENCE</scope>
    <source>
        <strain evidence="2">Duluth1</strain>
        <tissue evidence="2">Whole animal</tissue>
    </source>
</reference>
<name>A0A9D4BKS1_DREPO</name>
<comment type="caution">
    <text evidence="2">The sequence shown here is derived from an EMBL/GenBank/DDBJ whole genome shotgun (WGS) entry which is preliminary data.</text>
</comment>
<keyword evidence="3" id="KW-1185">Reference proteome</keyword>
<keyword evidence="1" id="KW-0732">Signal</keyword>
<evidence type="ECO:0000313" key="3">
    <source>
        <dbReference type="Proteomes" id="UP000828390"/>
    </source>
</evidence>